<reference evidence="2" key="2">
    <citation type="submission" date="2004-04" db="EMBL/GenBank/DDBJ databases">
        <authorList>
            <person name="Goodwin T.J.D."/>
            <person name="Poulter R.T.M."/>
        </authorList>
    </citation>
    <scope>NUCLEOTIDE SEQUENCE</scope>
</reference>
<dbReference type="AlphaFoldDB" id="Q6IMM8"/>
<dbReference type="CDD" id="cd09275">
    <property type="entry name" value="RNase_HI_RT_DIRS1"/>
    <property type="match status" value="1"/>
</dbReference>
<feature type="domain" description="Reverse transcriptase" evidence="1">
    <location>
        <begin position="181"/>
        <end position="376"/>
    </location>
</feature>
<dbReference type="InterPro" id="IPR043502">
    <property type="entry name" value="DNA/RNA_pol_sf"/>
</dbReference>
<dbReference type="OrthoDB" id="6019648at2759"/>
<reference evidence="2" key="1">
    <citation type="journal article" date="2004" name="Mol. Biol. Evol.">
        <title>A new group of tyrosine recombinase-encoding retrotransposons.</title>
        <authorList>
            <person name="Goodwin T.J."/>
            <person name="Poulter R.T."/>
        </authorList>
    </citation>
    <scope>NUCLEOTIDE SEQUENCE</scope>
</reference>
<organism evidence="2">
    <name type="scientific">Lytechinus variegatus</name>
    <name type="common">Green sea urchin</name>
    <name type="synonym">Echinus variegatus</name>
    <dbReference type="NCBI Taxonomy" id="7654"/>
    <lineage>
        <taxon>Eukaryota</taxon>
        <taxon>Metazoa</taxon>
        <taxon>Echinodermata</taxon>
        <taxon>Eleutherozoa</taxon>
        <taxon>Echinozoa</taxon>
        <taxon>Echinoidea</taxon>
        <taxon>Euechinoidea</taxon>
        <taxon>Echinacea</taxon>
        <taxon>Temnopleuroida</taxon>
        <taxon>Toxopneustidae</taxon>
        <taxon>Lytechinus</taxon>
    </lineage>
</organism>
<dbReference type="EMBL" id="BK001253">
    <property type="protein sequence ID" value="DAA01767.2"/>
    <property type="molecule type" value="Genomic_DNA"/>
</dbReference>
<dbReference type="Pfam" id="PF00078">
    <property type="entry name" value="RVT_1"/>
    <property type="match status" value="1"/>
</dbReference>
<sequence>CWWPLMVRGSATIYPMPLAISSTEGSTARENLFPSEERDPEPMAHPAEACALPLIEASACEAKLASMSTSVPAARRQVMGLSSVAKGGPVPVPLAVNRSTASAVSSIAPTPIKLARLVPMLATYPNQEHAQCLYNGFKFGFSLHFEGDRVPLVVKNLKSAFEHMDALKKKLRDEIDLGRIVGPFVVPPFENMRCSPVGLVPKKAPGEFRMIQHLSAPRGNSVNDGIPEGQCTVTYSSFDSAVDIVTQLGRGALMGKTDIKSAFRLLPVHPKDFELLGMYIDGRYYFDRCLPMGCAVSCSTFECFSTFLEFCARKVAKSQNIVHYLDDFFFAGGPASEDCRRAMHCFEAICERFGVPIAREKTEGPTTQLSYLGLVIDSVSQQVRVPEDKIEKLVGKLNWAVQKQKISLRDIQSIVGSLNFVCKAIAPGRAFMRRLIDLTKSVKRPFHMVRLTRGAKADLRVWLEFLAHFNGQVFFRAPGWFGSEEIQFFTDAAAGIGFGIFFGGRWAQSRWPADFQADRRSIAFLELFPIWVGLEIWGMELKDKNILFNCDNQAVVAVLNKQSALCPDIMVLVRKVVIICLSNNIVLRARHVHGCDNGIADALSRFQMPRFHALAPGAAREGVEVPVRLWKSWLSREVDC</sequence>
<name>Q6IMM8_LYTVA</name>
<dbReference type="SUPFAM" id="SSF56672">
    <property type="entry name" value="DNA/RNA polymerases"/>
    <property type="match status" value="1"/>
</dbReference>
<dbReference type="PROSITE" id="PS50878">
    <property type="entry name" value="RT_POL"/>
    <property type="match status" value="1"/>
</dbReference>
<dbReference type="InterPro" id="IPR043128">
    <property type="entry name" value="Rev_trsase/Diguanyl_cyclase"/>
</dbReference>
<feature type="non-terminal residue" evidence="2">
    <location>
        <position position="1"/>
    </location>
</feature>
<dbReference type="CDD" id="cd03714">
    <property type="entry name" value="RT_DIRS1"/>
    <property type="match status" value="1"/>
</dbReference>
<evidence type="ECO:0000313" key="2">
    <source>
        <dbReference type="EMBL" id="DAA01767.2"/>
    </source>
</evidence>
<dbReference type="PANTHER" id="PTHR33050:SF8">
    <property type="entry name" value="REVERSE TRANSCRIPTASE DOMAIN-CONTAINING PROTEIN"/>
    <property type="match status" value="1"/>
</dbReference>
<proteinExistence type="predicted"/>
<evidence type="ECO:0000259" key="1">
    <source>
        <dbReference type="PROSITE" id="PS50878"/>
    </source>
</evidence>
<dbReference type="Gene3D" id="3.30.70.270">
    <property type="match status" value="1"/>
</dbReference>
<dbReference type="InterPro" id="IPR052055">
    <property type="entry name" value="Hepadnavirus_pol/RT"/>
</dbReference>
<dbReference type="PANTHER" id="PTHR33050">
    <property type="entry name" value="REVERSE TRANSCRIPTASE DOMAIN-CONTAINING PROTEIN"/>
    <property type="match status" value="1"/>
</dbReference>
<protein>
    <submittedName>
        <fullName evidence="2">Polyprotein</fullName>
    </submittedName>
</protein>
<accession>Q6IMM8</accession>
<dbReference type="Gene3D" id="3.10.10.10">
    <property type="entry name" value="HIV Type 1 Reverse Transcriptase, subunit A, domain 1"/>
    <property type="match status" value="1"/>
</dbReference>
<dbReference type="InterPro" id="IPR000477">
    <property type="entry name" value="RT_dom"/>
</dbReference>